<organism evidence="8 9">
    <name type="scientific">Thermithiobacillus plumbiphilus</name>
    <dbReference type="NCBI Taxonomy" id="1729899"/>
    <lineage>
        <taxon>Bacteria</taxon>
        <taxon>Pseudomonadati</taxon>
        <taxon>Pseudomonadota</taxon>
        <taxon>Acidithiobacillia</taxon>
        <taxon>Acidithiobacillales</taxon>
        <taxon>Thermithiobacillaceae</taxon>
        <taxon>Thermithiobacillus</taxon>
    </lineage>
</organism>
<dbReference type="InterPro" id="IPR058649">
    <property type="entry name" value="CzcB_C"/>
</dbReference>
<evidence type="ECO:0000259" key="4">
    <source>
        <dbReference type="Pfam" id="PF25869"/>
    </source>
</evidence>
<dbReference type="Proteomes" id="UP001446205">
    <property type="component" value="Unassembled WGS sequence"/>
</dbReference>
<evidence type="ECO:0000313" key="9">
    <source>
        <dbReference type="Proteomes" id="UP001446205"/>
    </source>
</evidence>
<keyword evidence="2" id="KW-0813">Transport</keyword>
<feature type="domain" description="CusB-like three alpha-helical bundle" evidence="4">
    <location>
        <begin position="205"/>
        <end position="265"/>
    </location>
</feature>
<dbReference type="InterPro" id="IPR058792">
    <property type="entry name" value="Beta-barrel_RND_2"/>
</dbReference>
<keyword evidence="9" id="KW-1185">Reference proteome</keyword>
<evidence type="ECO:0000259" key="6">
    <source>
        <dbReference type="Pfam" id="PF25954"/>
    </source>
</evidence>
<feature type="domain" description="CzcB-like C-terminal circularly permuted SH3-like" evidence="7">
    <location>
        <begin position="386"/>
        <end position="445"/>
    </location>
</feature>
<reference evidence="8 9" key="1">
    <citation type="submission" date="2024-04" db="EMBL/GenBank/DDBJ databases">
        <authorList>
            <person name="Abashina T."/>
            <person name="Shaikin A."/>
        </authorList>
    </citation>
    <scope>NUCLEOTIDE SEQUENCE [LARGE SCALE GENOMIC DNA]</scope>
    <source>
        <strain evidence="8 9">AAFK</strain>
    </source>
</reference>
<evidence type="ECO:0000256" key="2">
    <source>
        <dbReference type="ARBA" id="ARBA00022448"/>
    </source>
</evidence>
<feature type="domain" description="CusB-like barrel-sandwich hybrid" evidence="5">
    <location>
        <begin position="171"/>
        <end position="297"/>
    </location>
</feature>
<dbReference type="Gene3D" id="6.10.140.730">
    <property type="match status" value="1"/>
</dbReference>
<dbReference type="InterPro" id="IPR058790">
    <property type="entry name" value="BSH_CusB"/>
</dbReference>
<dbReference type="Gene3D" id="2.40.420.20">
    <property type="match status" value="1"/>
</dbReference>
<accession>A0ABU9D8S0</accession>
<sequence>MNGQHSILIAAALLLSTSLGAGLGWWIKGSGHADMPQTSTEPAKRKILYYKNPMGTGQTSAVPTKDDMGMDYIPVYADEEKKPADRKILYYRNPMGNGHTSPVPMKDDMGMDYIPVYADENASAEDSGTVKIDPRLVQNLGVRTASVERRNIGQAIETVGTVLVDEHRISYLNPRVSGWLETLRARAVGDTVKRGQVLATIYSPDLLSAQEEFLVALRGVRQRTADPQLASENRALLDAARERLRLLNLPQAEIRTLERSGKTQRTVPLRAPQGGIITELNARQGGYVTPDTRIYTLADLSRVWVNVDIYASQLPWIRPNDPVTLSIPSLPERQWQGRIDYLYPTLNTQSRTVQARLAFANPDGVLRPGMYGTARIQAGTQAERLVVPSEAVLRGSNRNVVLIAEGEGRFRPVVVRIGAESGGFTEILDGLQAGQKVVVSGQFLIDSEASLKGLLNRLQAGDAAPAESATPPAGMDTVPAPSATMPQTSPTPAPAPKTHGSMQHGGN</sequence>
<gene>
    <name evidence="8" type="ORF">WOB96_05005</name>
</gene>
<dbReference type="NCBIfam" id="TIGR01730">
    <property type="entry name" value="RND_mfp"/>
    <property type="match status" value="1"/>
</dbReference>
<evidence type="ECO:0000259" key="7">
    <source>
        <dbReference type="Pfam" id="PF25975"/>
    </source>
</evidence>
<dbReference type="Pfam" id="PF25975">
    <property type="entry name" value="CzcB_C"/>
    <property type="match status" value="1"/>
</dbReference>
<dbReference type="Gene3D" id="2.40.30.170">
    <property type="match status" value="1"/>
</dbReference>
<feature type="region of interest" description="Disordered" evidence="3">
    <location>
        <begin position="462"/>
        <end position="507"/>
    </location>
</feature>
<evidence type="ECO:0000259" key="5">
    <source>
        <dbReference type="Pfam" id="PF25919"/>
    </source>
</evidence>
<dbReference type="RefSeq" id="WP_341370184.1">
    <property type="nucleotide sequence ID" value="NZ_JBBPCO010000003.1"/>
</dbReference>
<feature type="domain" description="CusB-like beta-barrel" evidence="6">
    <location>
        <begin position="302"/>
        <end position="378"/>
    </location>
</feature>
<name>A0ABU9D8S0_9PROT</name>
<evidence type="ECO:0000256" key="3">
    <source>
        <dbReference type="SAM" id="MobiDB-lite"/>
    </source>
</evidence>
<evidence type="ECO:0000313" key="8">
    <source>
        <dbReference type="EMBL" id="MEK8089118.1"/>
    </source>
</evidence>
<dbReference type="PANTHER" id="PTHR30097:SF15">
    <property type="entry name" value="CATION EFFLUX SYSTEM PROTEIN CUSB"/>
    <property type="match status" value="1"/>
</dbReference>
<dbReference type="Gene3D" id="2.40.50.100">
    <property type="match status" value="1"/>
</dbReference>
<protein>
    <submittedName>
        <fullName evidence="8">Efflux RND transporter periplasmic adaptor subunit</fullName>
    </submittedName>
</protein>
<dbReference type="PANTHER" id="PTHR30097">
    <property type="entry name" value="CATION EFFLUX SYSTEM PROTEIN CUSB"/>
    <property type="match status" value="1"/>
</dbReference>
<evidence type="ECO:0000256" key="1">
    <source>
        <dbReference type="ARBA" id="ARBA00009477"/>
    </source>
</evidence>
<dbReference type="InterPro" id="IPR006143">
    <property type="entry name" value="RND_pump_MFP"/>
</dbReference>
<dbReference type="Pfam" id="PF25919">
    <property type="entry name" value="BSH_CusB"/>
    <property type="match status" value="1"/>
</dbReference>
<dbReference type="InterPro" id="IPR051909">
    <property type="entry name" value="MFP_Cation_Efflux"/>
</dbReference>
<dbReference type="SUPFAM" id="SSF111369">
    <property type="entry name" value="HlyD-like secretion proteins"/>
    <property type="match status" value="1"/>
</dbReference>
<dbReference type="Pfam" id="PF25954">
    <property type="entry name" value="Beta-barrel_RND_2"/>
    <property type="match status" value="1"/>
</dbReference>
<proteinExistence type="inferred from homology"/>
<dbReference type="InterPro" id="IPR058791">
    <property type="entry name" value="3HB_CusB"/>
</dbReference>
<dbReference type="EMBL" id="JBBPCO010000003">
    <property type="protein sequence ID" value="MEK8089118.1"/>
    <property type="molecule type" value="Genomic_DNA"/>
</dbReference>
<comment type="caution">
    <text evidence="8">The sequence shown here is derived from an EMBL/GenBank/DDBJ whole genome shotgun (WGS) entry which is preliminary data.</text>
</comment>
<dbReference type="Pfam" id="PF25869">
    <property type="entry name" value="3HB_CusB"/>
    <property type="match status" value="1"/>
</dbReference>
<comment type="similarity">
    <text evidence="1">Belongs to the membrane fusion protein (MFP) (TC 8.A.1) family.</text>
</comment>